<keyword evidence="3" id="KW-1185">Reference proteome</keyword>
<feature type="transmembrane region" description="Helical" evidence="1">
    <location>
        <begin position="41"/>
        <end position="62"/>
    </location>
</feature>
<organism evidence="2 3">
    <name type="scientific">Blautia ammoniilytica</name>
    <dbReference type="NCBI Taxonomy" id="2981782"/>
    <lineage>
        <taxon>Bacteria</taxon>
        <taxon>Bacillati</taxon>
        <taxon>Bacillota</taxon>
        <taxon>Clostridia</taxon>
        <taxon>Lachnospirales</taxon>
        <taxon>Lachnospiraceae</taxon>
        <taxon>Blautia</taxon>
    </lineage>
</organism>
<protein>
    <submittedName>
        <fullName evidence="2">Uncharacterized protein</fullName>
    </submittedName>
</protein>
<dbReference type="EMBL" id="JAOQJL010000004">
    <property type="protein sequence ID" value="MCU6764385.1"/>
    <property type="molecule type" value="Genomic_DNA"/>
</dbReference>
<evidence type="ECO:0000256" key="1">
    <source>
        <dbReference type="SAM" id="Phobius"/>
    </source>
</evidence>
<accession>A0ABT2TQ93</accession>
<reference evidence="2 3" key="1">
    <citation type="journal article" date="2021" name="ISME Commun">
        <title>Automated analysis of genomic sequences facilitates high-throughput and comprehensive description of bacteria.</title>
        <authorList>
            <person name="Hitch T.C.A."/>
        </authorList>
    </citation>
    <scope>NUCLEOTIDE SEQUENCE [LARGE SCALE GENOMIC DNA]</scope>
    <source>
        <strain evidence="2 3">Sanger_23</strain>
    </source>
</reference>
<name>A0ABT2TQ93_9FIRM</name>
<gene>
    <name evidence="2" type="ORF">OCV61_03050</name>
</gene>
<dbReference type="RefSeq" id="WP_158420618.1">
    <property type="nucleotide sequence ID" value="NZ_JAOQJL010000004.1"/>
</dbReference>
<sequence>MKICKRIVAVAITMFFSFLLFSLLTVGIPEECIESGYRIKAGFLSFGICFLVYGCFCYIGFLQRQLEEEVKKNEHV</sequence>
<dbReference type="Proteomes" id="UP001652409">
    <property type="component" value="Unassembled WGS sequence"/>
</dbReference>
<feature type="transmembrane region" description="Helical" evidence="1">
    <location>
        <begin position="7"/>
        <end position="29"/>
    </location>
</feature>
<evidence type="ECO:0000313" key="2">
    <source>
        <dbReference type="EMBL" id="MCU6764385.1"/>
    </source>
</evidence>
<keyword evidence="1" id="KW-1133">Transmembrane helix</keyword>
<evidence type="ECO:0000313" key="3">
    <source>
        <dbReference type="Proteomes" id="UP001652409"/>
    </source>
</evidence>
<comment type="caution">
    <text evidence="2">The sequence shown here is derived from an EMBL/GenBank/DDBJ whole genome shotgun (WGS) entry which is preliminary data.</text>
</comment>
<keyword evidence="1" id="KW-0472">Membrane</keyword>
<proteinExistence type="predicted"/>
<keyword evidence="1" id="KW-0812">Transmembrane</keyword>